<dbReference type="Gene3D" id="2.30.29.30">
    <property type="entry name" value="Pleckstrin-homology domain (PH domain)/Phosphotyrosine-binding domain (PTB)"/>
    <property type="match status" value="1"/>
</dbReference>
<organism evidence="2">
    <name type="scientific">Timema shepardi</name>
    <name type="common">Walking stick</name>
    <dbReference type="NCBI Taxonomy" id="629360"/>
    <lineage>
        <taxon>Eukaryota</taxon>
        <taxon>Metazoa</taxon>
        <taxon>Ecdysozoa</taxon>
        <taxon>Arthropoda</taxon>
        <taxon>Hexapoda</taxon>
        <taxon>Insecta</taxon>
        <taxon>Pterygota</taxon>
        <taxon>Neoptera</taxon>
        <taxon>Polyneoptera</taxon>
        <taxon>Phasmatodea</taxon>
        <taxon>Timematodea</taxon>
        <taxon>Timematoidea</taxon>
        <taxon>Timematidae</taxon>
        <taxon>Timema</taxon>
    </lineage>
</organism>
<feature type="domain" description="PID" evidence="1">
    <location>
        <begin position="297"/>
        <end position="335"/>
    </location>
</feature>
<dbReference type="Pfam" id="PF00640">
    <property type="entry name" value="PID"/>
    <property type="match status" value="1"/>
</dbReference>
<dbReference type="SUPFAM" id="SSF50729">
    <property type="entry name" value="PH domain-like"/>
    <property type="match status" value="1"/>
</dbReference>
<dbReference type="PROSITE" id="PS01179">
    <property type="entry name" value="PID"/>
    <property type="match status" value="1"/>
</dbReference>
<dbReference type="InterPro" id="IPR006020">
    <property type="entry name" value="PTB/PI_dom"/>
</dbReference>
<dbReference type="InterPro" id="IPR011993">
    <property type="entry name" value="PH-like_dom_sf"/>
</dbReference>
<dbReference type="EMBL" id="OC006467">
    <property type="protein sequence ID" value="CAD7266140.1"/>
    <property type="molecule type" value="Genomic_DNA"/>
</dbReference>
<dbReference type="AlphaFoldDB" id="A0A7R9B634"/>
<evidence type="ECO:0000259" key="1">
    <source>
        <dbReference type="PROSITE" id="PS01179"/>
    </source>
</evidence>
<sequence>MASLVLTDSSQLTPDSFKKLLEQNTYPYAEPDDLQKHVMPRPFQDAAGGASASFISKPARGWLHPDQLINKEGITYAVRWSVRDPRFDPILLFGTVDLERGQTHPCEDSWIAAVGFIVLTTNVGTIFVYMQQLLARQPLFTQLTGCASFPLKFCGVRWLENAKCFQRALQIWDHVVKFLKEAKLPETKPVETLKRAACDPFLKCKLTFCKTIVDECQSFLQRFQASKPMTPYLFEAVEKLLRYRMNRGVKPDLMKYTGPKLLSIDTKKSENLILSKTINVEKRVTRAIGDQPLMDFAGANVNLSISSMGLVLTALESGRVIARHEMPRISFASGGDTVIRHTLSSPISR</sequence>
<protein>
    <recommendedName>
        <fullName evidence="1">PID domain-containing protein</fullName>
    </recommendedName>
</protein>
<proteinExistence type="predicted"/>
<name>A0A7R9B634_TIMSH</name>
<reference evidence="2" key="1">
    <citation type="submission" date="2020-11" db="EMBL/GenBank/DDBJ databases">
        <authorList>
            <person name="Tran Van P."/>
        </authorList>
    </citation>
    <scope>NUCLEOTIDE SEQUENCE</scope>
</reference>
<accession>A0A7R9B634</accession>
<evidence type="ECO:0000313" key="2">
    <source>
        <dbReference type="EMBL" id="CAD7266140.1"/>
    </source>
</evidence>
<gene>
    <name evidence="2" type="ORF">TSIB3V08_LOCUS10166</name>
</gene>